<dbReference type="Proteomes" id="UP000499080">
    <property type="component" value="Unassembled WGS sequence"/>
</dbReference>
<dbReference type="PANTHER" id="PTHR24240">
    <property type="entry name" value="OPSIN"/>
    <property type="match status" value="1"/>
</dbReference>
<evidence type="ECO:0000256" key="7">
    <source>
        <dbReference type="ARBA" id="ARBA00022989"/>
    </source>
</evidence>
<keyword evidence="11" id="KW-0675">Receptor</keyword>
<dbReference type="Pfam" id="PF00001">
    <property type="entry name" value="7tm_1"/>
    <property type="match status" value="1"/>
</dbReference>
<keyword evidence="12" id="KW-0807">Transducer</keyword>
<comment type="similarity">
    <text evidence="2">Belongs to the G-protein coupled receptor 1 family.</text>
</comment>
<evidence type="ECO:0000259" key="15">
    <source>
        <dbReference type="PROSITE" id="PS50262"/>
    </source>
</evidence>
<keyword evidence="10 14" id="KW-0472">Membrane</keyword>
<dbReference type="GO" id="GO:0009881">
    <property type="term" value="F:photoreceptor activity"/>
    <property type="evidence" value="ECO:0007669"/>
    <property type="project" value="UniProtKB-KW"/>
</dbReference>
<comment type="subcellular location">
    <subcellularLocation>
        <location evidence="1">Membrane</location>
        <topology evidence="1">Multi-pass membrane protein</topology>
    </subcellularLocation>
</comment>
<dbReference type="PROSITE" id="PS00238">
    <property type="entry name" value="OPSIN"/>
    <property type="match status" value="1"/>
</dbReference>
<keyword evidence="7 14" id="KW-1133">Transmembrane helix</keyword>
<evidence type="ECO:0000256" key="8">
    <source>
        <dbReference type="ARBA" id="ARBA00022991"/>
    </source>
</evidence>
<evidence type="ECO:0000256" key="9">
    <source>
        <dbReference type="ARBA" id="ARBA00023040"/>
    </source>
</evidence>
<dbReference type="SUPFAM" id="SSF81321">
    <property type="entry name" value="Family A G protein-coupled receptor-like"/>
    <property type="match status" value="1"/>
</dbReference>
<feature type="transmembrane region" description="Helical" evidence="14">
    <location>
        <begin position="21"/>
        <end position="42"/>
    </location>
</feature>
<reference evidence="16 17" key="1">
    <citation type="journal article" date="2019" name="Sci. Rep.">
        <title>Orb-weaving spider Araneus ventricosus genome elucidates the spidroin gene catalogue.</title>
        <authorList>
            <person name="Kono N."/>
            <person name="Nakamura H."/>
            <person name="Ohtoshi R."/>
            <person name="Moran D.A.P."/>
            <person name="Shinohara A."/>
            <person name="Yoshida Y."/>
            <person name="Fujiwara M."/>
            <person name="Mori M."/>
            <person name="Tomita M."/>
            <person name="Arakawa K."/>
        </authorList>
    </citation>
    <scope>NUCLEOTIDE SEQUENCE [LARGE SCALE GENOMIC DNA]</scope>
</reference>
<keyword evidence="3" id="KW-0600">Photoreceptor protein</keyword>
<evidence type="ECO:0000256" key="10">
    <source>
        <dbReference type="ARBA" id="ARBA00023136"/>
    </source>
</evidence>
<dbReference type="EMBL" id="BGPR01003206">
    <property type="protein sequence ID" value="GBM85084.1"/>
    <property type="molecule type" value="Genomic_DNA"/>
</dbReference>
<evidence type="ECO:0000256" key="5">
    <source>
        <dbReference type="ARBA" id="ARBA00022692"/>
    </source>
</evidence>
<evidence type="ECO:0000313" key="16">
    <source>
        <dbReference type="EMBL" id="GBM85084.1"/>
    </source>
</evidence>
<dbReference type="InterPro" id="IPR027430">
    <property type="entry name" value="Retinal_BS"/>
</dbReference>
<evidence type="ECO:0000256" key="11">
    <source>
        <dbReference type="ARBA" id="ARBA00023170"/>
    </source>
</evidence>
<proteinExistence type="inferred from homology"/>
<comment type="caution">
    <text evidence="16">The sequence shown here is derived from an EMBL/GenBank/DDBJ whole genome shotgun (WGS) entry which is preliminary data.</text>
</comment>
<dbReference type="GO" id="GO:0016020">
    <property type="term" value="C:membrane"/>
    <property type="evidence" value="ECO:0007669"/>
    <property type="project" value="UniProtKB-SubCell"/>
</dbReference>
<evidence type="ECO:0000256" key="1">
    <source>
        <dbReference type="ARBA" id="ARBA00004141"/>
    </source>
</evidence>
<dbReference type="InterPro" id="IPR050125">
    <property type="entry name" value="GPCR_opsins"/>
</dbReference>
<sequence>MKLNHVTKSHQSKVKRSEYRAAEMILMVIALFLISWTPYSLIACLGQFGDKSLLTPWVSVLPSLFAKMSTLYNPAIYGLSHRHFRAALKRMFDRDSRRNRSGTYFSKNSSLSKARTGCPCLPLNCTSDVLEDNSSSLTGKRIYVGSPQDNCIPVPDRKSYARENLSKLCVCGRVKLVSKDYISKLNDASACSQHIPTSAKLTCDHPTPCISVADSIYKHSFCGKECRSLMKLHVLDAQFDQRQEMPDQEESVTPETPCEGENLHCDQSTACMSVANSVYKHSFCGNSLIKLHVLDLHSDQRREMPGQDESASPENLHIGDNFECHPDAPCRCFHRFSSNNDFINPSMAKCSMKRPKSKMVPYKRRGLAMSMESGLVPDKSVPSVHHREISCSSAGSIHEFYDECYGCPVLCIRHEGKIDTERTVYRERKSRCGDMQWPSMCISQNGQSPLNPPCEFCESKGTKESFPSCNCENSESECESALSKTECCFDKLKICSLEVESERNLKLQKLSHNQLETTQNQNSKNLALSREELLMCNCKNKESKYESALLNQKCCNKFKTCVLEVESESNLKLPHNQLKSTPNQKSKILGLKHEELPMCLQCISNSCGDDFAIKNKSLSLSQEEAPMCLQCISNSCGDDFEPKKSYSNKGGHIPSVHPSLARSLMFRSEKSIHQKYQTICESDRIVKAGCLHSEFFGKRRRHIPETRRATVILEAGRMKDIIRSSSGNES</sequence>
<name>A0A4Y2J550_ARAVE</name>
<protein>
    <recommendedName>
        <fullName evidence="15">G-protein coupled receptors family 1 profile domain-containing protein</fullName>
    </recommendedName>
</protein>
<keyword evidence="5 14" id="KW-0812">Transmembrane</keyword>
<evidence type="ECO:0000256" key="12">
    <source>
        <dbReference type="ARBA" id="ARBA00023224"/>
    </source>
</evidence>
<feature type="domain" description="G-protein coupled receptors family 1 profile" evidence="15">
    <location>
        <begin position="1"/>
        <end position="77"/>
    </location>
</feature>
<dbReference type="PROSITE" id="PS50262">
    <property type="entry name" value="G_PROTEIN_RECEP_F1_2"/>
    <property type="match status" value="1"/>
</dbReference>
<keyword evidence="6" id="KW-0681">Retinal protein</keyword>
<evidence type="ECO:0000256" key="13">
    <source>
        <dbReference type="ARBA" id="ARBA00023305"/>
    </source>
</evidence>
<keyword evidence="9" id="KW-0297">G-protein coupled receptor</keyword>
<evidence type="ECO:0000256" key="14">
    <source>
        <dbReference type="SAM" id="Phobius"/>
    </source>
</evidence>
<evidence type="ECO:0000313" key="17">
    <source>
        <dbReference type="Proteomes" id="UP000499080"/>
    </source>
</evidence>
<evidence type="ECO:0000256" key="3">
    <source>
        <dbReference type="ARBA" id="ARBA00022543"/>
    </source>
</evidence>
<dbReference type="AlphaFoldDB" id="A0A4Y2J550"/>
<organism evidence="16 17">
    <name type="scientific">Araneus ventricosus</name>
    <name type="common">Orbweaver spider</name>
    <name type="synonym">Epeira ventricosa</name>
    <dbReference type="NCBI Taxonomy" id="182803"/>
    <lineage>
        <taxon>Eukaryota</taxon>
        <taxon>Metazoa</taxon>
        <taxon>Ecdysozoa</taxon>
        <taxon>Arthropoda</taxon>
        <taxon>Chelicerata</taxon>
        <taxon>Arachnida</taxon>
        <taxon>Araneae</taxon>
        <taxon>Araneomorphae</taxon>
        <taxon>Entelegynae</taxon>
        <taxon>Araneoidea</taxon>
        <taxon>Araneidae</taxon>
        <taxon>Araneus</taxon>
    </lineage>
</organism>
<keyword evidence="8" id="KW-0157">Chromophore</keyword>
<evidence type="ECO:0000256" key="4">
    <source>
        <dbReference type="ARBA" id="ARBA00022606"/>
    </source>
</evidence>
<accession>A0A4Y2J550</accession>
<gene>
    <name evidence="16" type="ORF">AVEN_248815_1</name>
</gene>
<evidence type="ECO:0000256" key="2">
    <source>
        <dbReference type="ARBA" id="ARBA00010663"/>
    </source>
</evidence>
<dbReference type="PRINTS" id="PR00237">
    <property type="entry name" value="GPCRRHODOPSN"/>
</dbReference>
<keyword evidence="4" id="KW-0716">Sensory transduction</keyword>
<dbReference type="GO" id="GO:0004930">
    <property type="term" value="F:G protein-coupled receptor activity"/>
    <property type="evidence" value="ECO:0007669"/>
    <property type="project" value="UniProtKB-KW"/>
</dbReference>
<dbReference type="Gene3D" id="1.20.1070.10">
    <property type="entry name" value="Rhodopsin 7-helix transmembrane proteins"/>
    <property type="match status" value="1"/>
</dbReference>
<dbReference type="InterPro" id="IPR017452">
    <property type="entry name" value="GPCR_Rhodpsn_7TM"/>
</dbReference>
<keyword evidence="17" id="KW-1185">Reference proteome</keyword>
<keyword evidence="13" id="KW-0844">Vision</keyword>
<dbReference type="GO" id="GO:0007602">
    <property type="term" value="P:phototransduction"/>
    <property type="evidence" value="ECO:0007669"/>
    <property type="project" value="UniProtKB-KW"/>
</dbReference>
<dbReference type="InterPro" id="IPR000276">
    <property type="entry name" value="GPCR_Rhodpsn"/>
</dbReference>
<evidence type="ECO:0000256" key="6">
    <source>
        <dbReference type="ARBA" id="ARBA00022925"/>
    </source>
</evidence>
<dbReference type="GO" id="GO:0007601">
    <property type="term" value="P:visual perception"/>
    <property type="evidence" value="ECO:0007669"/>
    <property type="project" value="UniProtKB-KW"/>
</dbReference>
<dbReference type="OrthoDB" id="9996086at2759"/>